<accession>A0A7M7RE53</accession>
<dbReference type="FunFam" id="1.10.800.10:FF:000004">
    <property type="entry name" value="Tyrosine 3-monooxygenase"/>
    <property type="match status" value="1"/>
</dbReference>
<keyword evidence="9 15" id="KW-0479">Metal-binding</keyword>
<dbReference type="RefSeq" id="XP_786206.2">
    <property type="nucleotide sequence ID" value="XM_781113.4"/>
</dbReference>
<dbReference type="InterPro" id="IPR018301">
    <property type="entry name" value="ArAA_hydroxylase_Fe/CU_BS"/>
</dbReference>
<dbReference type="PRINTS" id="PR00372">
    <property type="entry name" value="FYWHYDRXLASE"/>
</dbReference>
<evidence type="ECO:0000256" key="13">
    <source>
        <dbReference type="ARBA" id="ARBA00023033"/>
    </source>
</evidence>
<comment type="pathway">
    <text evidence="3">Catecholamine biosynthesis; dopamine biosynthesis; dopamine from L-tyrosine: step 1/2.</text>
</comment>
<dbReference type="GO" id="GO:0030424">
    <property type="term" value="C:axon"/>
    <property type="evidence" value="ECO:0000318"/>
    <property type="project" value="GO_Central"/>
</dbReference>
<evidence type="ECO:0000256" key="15">
    <source>
        <dbReference type="PIRSR" id="PIRSR000336-1"/>
    </source>
</evidence>
<dbReference type="SUPFAM" id="SSF56534">
    <property type="entry name" value="Aromatic aminoacid monoxygenases, catalytic and oligomerization domains"/>
    <property type="match status" value="1"/>
</dbReference>
<dbReference type="GO" id="GO:0005506">
    <property type="term" value="F:iron ion binding"/>
    <property type="evidence" value="ECO:0007669"/>
    <property type="project" value="InterPro"/>
</dbReference>
<dbReference type="InterPro" id="IPR036329">
    <property type="entry name" value="Aro-AA_hydroxylase_C_sf"/>
</dbReference>
<feature type="domain" description="Biopterin-dependent aromatic amino acid hydroxylase family profile" evidence="18">
    <location>
        <begin position="176"/>
        <end position="522"/>
    </location>
</feature>
<evidence type="ECO:0000256" key="10">
    <source>
        <dbReference type="ARBA" id="ARBA00022979"/>
    </source>
</evidence>
<reference evidence="19" key="2">
    <citation type="submission" date="2021-01" db="UniProtKB">
        <authorList>
            <consortium name="EnsemblMetazoa"/>
        </authorList>
    </citation>
    <scope>IDENTIFICATION</scope>
</reference>
<evidence type="ECO:0000256" key="9">
    <source>
        <dbReference type="ARBA" id="ARBA00022723"/>
    </source>
</evidence>
<dbReference type="GO" id="GO:0006585">
    <property type="term" value="P:dopamine biosynthetic process from tyrosine"/>
    <property type="evidence" value="ECO:0000318"/>
    <property type="project" value="GO_Central"/>
</dbReference>
<dbReference type="SUPFAM" id="SSF55021">
    <property type="entry name" value="ACT-like"/>
    <property type="match status" value="1"/>
</dbReference>
<reference evidence="20" key="1">
    <citation type="submission" date="2015-02" db="EMBL/GenBank/DDBJ databases">
        <title>Genome sequencing for Strongylocentrotus purpuratus.</title>
        <authorList>
            <person name="Murali S."/>
            <person name="Liu Y."/>
            <person name="Vee V."/>
            <person name="English A."/>
            <person name="Wang M."/>
            <person name="Skinner E."/>
            <person name="Han Y."/>
            <person name="Muzny D.M."/>
            <person name="Worley K.C."/>
            <person name="Gibbs R.A."/>
        </authorList>
    </citation>
    <scope>NUCLEOTIDE SEQUENCE</scope>
</reference>
<dbReference type="Proteomes" id="UP000007110">
    <property type="component" value="Unassembled WGS sequence"/>
</dbReference>
<evidence type="ECO:0000256" key="8">
    <source>
        <dbReference type="ARBA" id="ARBA00022584"/>
    </source>
</evidence>
<keyword evidence="20" id="KW-1185">Reference proteome</keyword>
<evidence type="ECO:0000256" key="16">
    <source>
        <dbReference type="PIRSR" id="PIRSR601273-2"/>
    </source>
</evidence>
<evidence type="ECO:0000256" key="14">
    <source>
        <dbReference type="ARBA" id="ARBA00032379"/>
    </source>
</evidence>
<dbReference type="InterPro" id="IPR041903">
    <property type="entry name" value="Eu_TyrOH_cat"/>
</dbReference>
<dbReference type="Pfam" id="PF00351">
    <property type="entry name" value="Biopterin_H"/>
    <property type="match status" value="1"/>
</dbReference>
<dbReference type="PROSITE" id="PS00367">
    <property type="entry name" value="BH4_AAA_HYDROXYL_1"/>
    <property type="match status" value="1"/>
</dbReference>
<evidence type="ECO:0000256" key="6">
    <source>
        <dbReference type="ARBA" id="ARBA00017181"/>
    </source>
</evidence>
<dbReference type="AlphaFoldDB" id="A0A7M7RE53"/>
<keyword evidence="7" id="KW-0963">Cytoplasm</keyword>
<dbReference type="GeneID" id="581094"/>
<feature type="binding site" evidence="15">
    <location>
        <position position="355"/>
    </location>
    <ligand>
        <name>Fe cation</name>
        <dbReference type="ChEBI" id="CHEBI:24875"/>
    </ligand>
</feature>
<feature type="binding site" evidence="15">
    <location>
        <position position="400"/>
    </location>
    <ligand>
        <name>Fe cation</name>
        <dbReference type="ChEBI" id="CHEBI:24875"/>
    </ligand>
</feature>
<dbReference type="GO" id="GO:0004511">
    <property type="term" value="F:tyrosine 3-monooxygenase activity"/>
    <property type="evidence" value="ECO:0000318"/>
    <property type="project" value="GO_Central"/>
</dbReference>
<evidence type="ECO:0000256" key="7">
    <source>
        <dbReference type="ARBA" id="ARBA00022490"/>
    </source>
</evidence>
<dbReference type="PROSITE" id="PS51410">
    <property type="entry name" value="BH4_AAA_HYDROXYL_2"/>
    <property type="match status" value="1"/>
</dbReference>
<evidence type="ECO:0000256" key="3">
    <source>
        <dbReference type="ARBA" id="ARBA00004700"/>
    </source>
</evidence>
<evidence type="ECO:0000256" key="1">
    <source>
        <dbReference type="ARBA" id="ARBA00001954"/>
    </source>
</evidence>
<dbReference type="GO" id="GO:0043204">
    <property type="term" value="C:perikaryon"/>
    <property type="evidence" value="ECO:0000318"/>
    <property type="project" value="GO_Central"/>
</dbReference>
<evidence type="ECO:0000256" key="5">
    <source>
        <dbReference type="ARBA" id="ARBA00011993"/>
    </source>
</evidence>
<dbReference type="PANTHER" id="PTHR11473">
    <property type="entry name" value="AROMATIC AMINO ACID HYDROXYLASE"/>
    <property type="match status" value="1"/>
</dbReference>
<dbReference type="InterPro" id="IPR019774">
    <property type="entry name" value="Aromatic-AA_hydroxylase_C"/>
</dbReference>
<dbReference type="CDD" id="cd04930">
    <property type="entry name" value="ACT_TH"/>
    <property type="match status" value="1"/>
</dbReference>
<dbReference type="GO" id="GO:0045202">
    <property type="term" value="C:synapse"/>
    <property type="evidence" value="ECO:0007669"/>
    <property type="project" value="GOC"/>
</dbReference>
<keyword evidence="10" id="KW-0530">Neurotransmitter biosynthesis</keyword>
<dbReference type="InterPro" id="IPR045865">
    <property type="entry name" value="ACT-like_dom_sf"/>
</dbReference>
<dbReference type="GO" id="GO:0001963">
    <property type="term" value="P:synaptic transmission, dopaminergic"/>
    <property type="evidence" value="ECO:0000318"/>
    <property type="project" value="GO_Central"/>
</dbReference>
<dbReference type="GO" id="GO:0050890">
    <property type="term" value="P:cognition"/>
    <property type="evidence" value="ECO:0000318"/>
    <property type="project" value="GO_Central"/>
</dbReference>
<dbReference type="GO" id="GO:0005737">
    <property type="term" value="C:cytoplasm"/>
    <property type="evidence" value="ECO:0000318"/>
    <property type="project" value="GO_Central"/>
</dbReference>
<keyword evidence="12 15" id="KW-0408">Iron</keyword>
<evidence type="ECO:0000256" key="17">
    <source>
        <dbReference type="SAM" id="MobiDB-lite"/>
    </source>
</evidence>
<name>A0A7M7RE53_STRPU</name>
<dbReference type="OMA" id="VYAAHIK"/>
<evidence type="ECO:0000313" key="19">
    <source>
        <dbReference type="EnsemblMetazoa" id="XP_786206"/>
    </source>
</evidence>
<comment type="subcellular location">
    <subcellularLocation>
        <location evidence="2">Cytoplasm</location>
        <location evidence="2">Perinuclear region</location>
    </subcellularLocation>
</comment>
<dbReference type="InterPro" id="IPR019773">
    <property type="entry name" value="Tyrosine_3-monooxygenase-like"/>
</dbReference>
<evidence type="ECO:0000256" key="12">
    <source>
        <dbReference type="ARBA" id="ARBA00023004"/>
    </source>
</evidence>
<dbReference type="InParanoid" id="A0A7M7RE53"/>
<dbReference type="GO" id="GO:0042427">
    <property type="term" value="P:serotonin biosynthetic process"/>
    <property type="evidence" value="ECO:0000318"/>
    <property type="project" value="GO_Central"/>
</dbReference>
<evidence type="ECO:0000259" key="18">
    <source>
        <dbReference type="PROSITE" id="PS51410"/>
    </source>
</evidence>
<dbReference type="EC" id="1.14.16.2" evidence="5"/>
<keyword evidence="11" id="KW-0560">Oxidoreductase</keyword>
<keyword evidence="13" id="KW-0503">Monooxygenase</keyword>
<comment type="similarity">
    <text evidence="4">Belongs to the biopterin-dependent aromatic amino acid hydroxylase family.</text>
</comment>
<dbReference type="KEGG" id="spu:581094"/>
<organism evidence="19 20">
    <name type="scientific">Strongylocentrotus purpuratus</name>
    <name type="common">Purple sea urchin</name>
    <dbReference type="NCBI Taxonomy" id="7668"/>
    <lineage>
        <taxon>Eukaryota</taxon>
        <taxon>Metazoa</taxon>
        <taxon>Echinodermata</taxon>
        <taxon>Eleutherozoa</taxon>
        <taxon>Echinozoa</taxon>
        <taxon>Echinoidea</taxon>
        <taxon>Euechinoidea</taxon>
        <taxon>Echinacea</taxon>
        <taxon>Camarodonta</taxon>
        <taxon>Echinidea</taxon>
        <taxon>Strongylocentrotidae</taxon>
        <taxon>Strongylocentrotus</taxon>
    </lineage>
</organism>
<dbReference type="Gene3D" id="1.10.800.10">
    <property type="entry name" value="Aromatic amino acid hydroxylase"/>
    <property type="match status" value="1"/>
</dbReference>
<feature type="binding site" evidence="15">
    <location>
        <position position="360"/>
    </location>
    <ligand>
        <name>Fe cation</name>
        <dbReference type="ChEBI" id="CHEBI:24875"/>
    </ligand>
</feature>
<dbReference type="UniPathway" id="UPA00747">
    <property type="reaction ID" value="UER00733"/>
</dbReference>
<dbReference type="GO" id="GO:0007617">
    <property type="term" value="P:mating behavior"/>
    <property type="evidence" value="ECO:0000318"/>
    <property type="project" value="GO_Central"/>
</dbReference>
<dbReference type="InterPro" id="IPR001273">
    <property type="entry name" value="ArAA_hydroxylase"/>
</dbReference>
<dbReference type="OrthoDB" id="983542at2759"/>
<evidence type="ECO:0000256" key="4">
    <source>
        <dbReference type="ARBA" id="ARBA00009712"/>
    </source>
</evidence>
<protein>
    <recommendedName>
        <fullName evidence="6">Tyrosine 3-monooxygenase</fullName>
        <ecNumber evidence="5">1.14.16.2</ecNumber>
    </recommendedName>
    <alternativeName>
        <fullName evidence="14">Tyrosine 3-hydroxylase</fullName>
    </alternativeName>
</protein>
<evidence type="ECO:0000256" key="11">
    <source>
        <dbReference type="ARBA" id="ARBA00023002"/>
    </source>
</evidence>
<keyword evidence="8" id="KW-0127">Catecholamine biosynthesis</keyword>
<dbReference type="EnsemblMetazoa" id="XM_781113">
    <property type="protein sequence ID" value="XP_786206"/>
    <property type="gene ID" value="LOC581094"/>
</dbReference>
<feature type="region of interest" description="Disordered" evidence="17">
    <location>
        <begin position="1"/>
        <end position="40"/>
    </location>
</feature>
<dbReference type="InterPro" id="IPR036951">
    <property type="entry name" value="ArAA_hydroxylase_sf"/>
</dbReference>
<sequence>MAEDSPKTAKNGDFSLPELAPVKPPPRFTAGKPKRTPFEKLSKSFDDMSFVYPTRKKSLIEDARRESTRSSLDITSMSLVLSSPEEKDDVFDDAFEPQQESAIRRFTVTFSSKEDMGFGSLSEALRVFQKRKVTLTHVESRPSNKIDGQIEFLMQCETKGSSSKNVLTALQKVADNVRLEKEEITKRGPWFPTRVHELDRCTHLLSNYEPDLDDEHPGFTDKDYRERRQRIADVAFKYKHGQPIPRVEYTDDELRTWGLIYRQLKALFPTHACKEHIDAFNILEKEGLYSESFIPQHEDVSNFLKGKTGFQLRPVAGLLSARDFLASLAFRVFQATQYVRHSSAPMHTPEPDCCHELLGHVPMLADPTFAQFSQEIGLASLGVADEDITRLATLYWFTVEFGLCRQNGETRACGAGLLSAFGELQYALSDKPEHRPFEPNKTAIQEYQDKNYQPIYFVADSFSDAQSKLRLYAMKMARPYNVRYDPYTQSIQVIDKVDKLRDAIRDLNGQMVVLTSAIEKLM</sequence>
<dbReference type="CTD" id="7054"/>
<dbReference type="CDD" id="cd03345">
    <property type="entry name" value="eu_TyrOH"/>
    <property type="match status" value="1"/>
</dbReference>
<evidence type="ECO:0000256" key="2">
    <source>
        <dbReference type="ARBA" id="ARBA00004556"/>
    </source>
</evidence>
<dbReference type="PIRSF" id="PIRSF000336">
    <property type="entry name" value="TH"/>
    <property type="match status" value="1"/>
</dbReference>
<proteinExistence type="inferred from homology"/>
<dbReference type="GO" id="GO:0048471">
    <property type="term" value="C:perinuclear region of cytoplasm"/>
    <property type="evidence" value="ECO:0007669"/>
    <property type="project" value="UniProtKB-SubCell"/>
</dbReference>
<evidence type="ECO:0000313" key="20">
    <source>
        <dbReference type="Proteomes" id="UP000007110"/>
    </source>
</evidence>
<dbReference type="PANTHER" id="PTHR11473:SF15">
    <property type="entry name" value="TYROSINE 3-MONOOXYGENASE"/>
    <property type="match status" value="1"/>
</dbReference>
<comment type="cofactor">
    <cofactor evidence="1 16">
        <name>Fe(2+)</name>
        <dbReference type="ChEBI" id="CHEBI:29033"/>
    </cofactor>
</comment>